<protein>
    <submittedName>
        <fullName evidence="1">Uncharacterized protein</fullName>
    </submittedName>
</protein>
<dbReference type="InterPro" id="IPR029058">
    <property type="entry name" value="AB_hydrolase_fold"/>
</dbReference>
<evidence type="ECO:0000313" key="1">
    <source>
        <dbReference type="EMBL" id="SNQ60109.1"/>
    </source>
</evidence>
<evidence type="ECO:0000313" key="2">
    <source>
        <dbReference type="Proteomes" id="UP000218615"/>
    </source>
</evidence>
<accession>A0A284VLM2</accession>
<reference evidence="2" key="1">
    <citation type="submission" date="2017-06" db="EMBL/GenBank/DDBJ databases">
        <authorList>
            <person name="Cremers G."/>
        </authorList>
    </citation>
    <scope>NUCLEOTIDE SEQUENCE [LARGE SCALE GENOMIC DNA]</scope>
</reference>
<organism evidence="1 2">
    <name type="scientific">Candidatus Methanoperedens nitratireducens</name>
    <dbReference type="NCBI Taxonomy" id="1392998"/>
    <lineage>
        <taxon>Archaea</taxon>
        <taxon>Methanobacteriati</taxon>
        <taxon>Methanobacteriota</taxon>
        <taxon>Stenosarchaea group</taxon>
        <taxon>Methanomicrobia</taxon>
        <taxon>Methanosarcinales</taxon>
        <taxon>ANME-2 cluster</taxon>
        <taxon>Candidatus Methanoperedentaceae</taxon>
        <taxon>Candidatus Methanoperedens</taxon>
    </lineage>
</organism>
<dbReference type="EMBL" id="FZMP01000070">
    <property type="protein sequence ID" value="SNQ60109.1"/>
    <property type="molecule type" value="Genomic_DNA"/>
</dbReference>
<name>A0A284VLM2_9EURY</name>
<sequence>MRSSISACLPCALTSAEWGGAAENTMKAGEQDDVRAAINYMAGKYRKLDKLIPVEKAEEIYSGLPEPKELVKIEGADHFFTGKLNELAGAVRGLTEEYLIA</sequence>
<dbReference type="Gene3D" id="3.40.50.1820">
    <property type="entry name" value="alpha/beta hydrolase"/>
    <property type="match status" value="1"/>
</dbReference>
<dbReference type="SUPFAM" id="SSF53474">
    <property type="entry name" value="alpha/beta-Hydrolases"/>
    <property type="match status" value="1"/>
</dbReference>
<keyword evidence="2" id="KW-1185">Reference proteome</keyword>
<gene>
    <name evidence="1" type="ORF">MNV_1610013</name>
</gene>
<proteinExistence type="predicted"/>
<dbReference type="AlphaFoldDB" id="A0A284VLM2"/>
<dbReference type="Proteomes" id="UP000218615">
    <property type="component" value="Unassembled WGS sequence"/>
</dbReference>